<proteinExistence type="predicted"/>
<dbReference type="RefSeq" id="WP_306692893.1">
    <property type="nucleotide sequence ID" value="NZ_CP121271.1"/>
</dbReference>
<dbReference type="EMBL" id="CP121271">
    <property type="protein sequence ID" value="WMC87870.1"/>
    <property type="molecule type" value="Genomic_DNA"/>
</dbReference>
<dbReference type="AlphaFoldDB" id="A0AAX3ZLZ3"/>
<gene>
    <name evidence="3" type="ORF">P7W03_20870</name>
</gene>
<evidence type="ECO:0000313" key="3">
    <source>
        <dbReference type="EMBL" id="WMC87870.1"/>
    </source>
</evidence>
<feature type="compositionally biased region" description="Low complexity" evidence="1">
    <location>
        <begin position="26"/>
        <end position="36"/>
    </location>
</feature>
<evidence type="ECO:0008006" key="5">
    <source>
        <dbReference type="Google" id="ProtNLM"/>
    </source>
</evidence>
<dbReference type="GeneID" id="90944532"/>
<evidence type="ECO:0000256" key="2">
    <source>
        <dbReference type="SAM" id="SignalP"/>
    </source>
</evidence>
<dbReference type="PROSITE" id="PS51257">
    <property type="entry name" value="PROKAR_LIPOPROTEIN"/>
    <property type="match status" value="1"/>
</dbReference>
<feature type="compositionally biased region" description="Basic and acidic residues" evidence="1">
    <location>
        <begin position="44"/>
        <end position="54"/>
    </location>
</feature>
<feature type="signal peptide" evidence="2">
    <location>
        <begin position="1"/>
        <end position="24"/>
    </location>
</feature>
<evidence type="ECO:0000313" key="4">
    <source>
        <dbReference type="Proteomes" id="UP001231701"/>
    </source>
</evidence>
<feature type="chain" id="PRO_5043881366" description="Sensor domain-containing protein" evidence="2">
    <location>
        <begin position="25"/>
        <end position="250"/>
    </location>
</feature>
<feature type="region of interest" description="Disordered" evidence="1">
    <location>
        <begin position="26"/>
        <end position="54"/>
    </location>
</feature>
<protein>
    <recommendedName>
        <fullName evidence="5">Sensor domain-containing protein</fullName>
    </recommendedName>
</protein>
<name>A0AAX3ZLZ3_STRRO</name>
<sequence length="250" mass="25573">MKRAAPAALAVLSALCLASLTACGGDSGSEADSAGEPAATASEQAREKQQTPEDRLKQMVITEADVSGMNVSDADVVSSDNSEFAFAKSPQEVTVEKPVCAPLAYAMNQLPLGEPQADVTRSLNSSPSEPFTYVMLTAYEPGKAASALAGLSEAVDACTGGFTAKANGNTSAYDSVTAEQPVAEAGDQSLAFRSTLTFRGATHTVHGQAVRSGDVVAVYFSVDGLAIANVRPSDARLPAAVVKAQNAKLG</sequence>
<organism evidence="3 4">
    <name type="scientific">Streptomyces rochei</name>
    <name type="common">Streptomyces parvullus</name>
    <dbReference type="NCBI Taxonomy" id="1928"/>
    <lineage>
        <taxon>Bacteria</taxon>
        <taxon>Bacillati</taxon>
        <taxon>Actinomycetota</taxon>
        <taxon>Actinomycetes</taxon>
        <taxon>Kitasatosporales</taxon>
        <taxon>Streptomycetaceae</taxon>
        <taxon>Streptomyces</taxon>
        <taxon>Streptomyces rochei group</taxon>
    </lineage>
</organism>
<dbReference type="Proteomes" id="UP001231701">
    <property type="component" value="Chromosome"/>
</dbReference>
<keyword evidence="2" id="KW-0732">Signal</keyword>
<reference evidence="3" key="1">
    <citation type="submission" date="2023-03" db="EMBL/GenBank/DDBJ databases">
        <title>Borrelidin-producing and root-colonizing Streptomyces rochei is a potent biopesticide for soil-borne oomycete-caused plant diseases.</title>
        <authorList>
            <person name="Zhou D."/>
            <person name="Wang X."/>
            <person name="Navarro-Munoz J.C."/>
            <person name="Li W."/>
            <person name="Li J."/>
            <person name="Jiu M."/>
            <person name="Deng S."/>
            <person name="Ye Y."/>
            <person name="Daly P."/>
            <person name="Wei L."/>
        </authorList>
    </citation>
    <scope>NUCLEOTIDE SEQUENCE</scope>
    <source>
        <strain evidence="3">JK1</strain>
    </source>
</reference>
<evidence type="ECO:0000256" key="1">
    <source>
        <dbReference type="SAM" id="MobiDB-lite"/>
    </source>
</evidence>
<accession>A0AAX3ZLZ3</accession>